<gene>
    <name evidence="1" type="ORF">GS634_13150</name>
</gene>
<accession>A0AA90Z1J4</accession>
<evidence type="ECO:0000313" key="2">
    <source>
        <dbReference type="Proteomes" id="UP000597886"/>
    </source>
</evidence>
<organism evidence="1 2">
    <name type="scientific">Ruegeria atlantica</name>
    <dbReference type="NCBI Taxonomy" id="81569"/>
    <lineage>
        <taxon>Bacteria</taxon>
        <taxon>Pseudomonadati</taxon>
        <taxon>Pseudomonadota</taxon>
        <taxon>Alphaproteobacteria</taxon>
        <taxon>Rhodobacterales</taxon>
        <taxon>Roseobacteraceae</taxon>
        <taxon>Ruegeria</taxon>
    </lineage>
</organism>
<protein>
    <submittedName>
        <fullName evidence="1">Uncharacterized protein</fullName>
    </submittedName>
</protein>
<dbReference type="EMBL" id="WVRA01000004">
    <property type="protein sequence ID" value="NOE19071.1"/>
    <property type="molecule type" value="Genomic_DNA"/>
</dbReference>
<dbReference type="Proteomes" id="UP000597886">
    <property type="component" value="Unassembled WGS sequence"/>
</dbReference>
<name>A0AA90Z1J4_9RHOB</name>
<evidence type="ECO:0000313" key="1">
    <source>
        <dbReference type="EMBL" id="NOE19071.1"/>
    </source>
</evidence>
<proteinExistence type="predicted"/>
<comment type="caution">
    <text evidence="1">The sequence shown here is derived from an EMBL/GenBank/DDBJ whole genome shotgun (WGS) entry which is preliminary data.</text>
</comment>
<dbReference type="AlphaFoldDB" id="A0AA90Z1J4"/>
<sequence length="74" mass="8116">MPKPKTGVLRTTVPSRLMGKRDGLFFLWGQIERARLKVECSERAEGAASDGPRANTAGEVKGSTTALVDEFIFY</sequence>
<reference evidence="1" key="1">
    <citation type="submission" date="2019-12" db="EMBL/GenBank/DDBJ databases">
        <title>Ruegeria JWLKs population differentiation of coral mucus and skeleton niches.</title>
        <authorList>
            <person name="Luo D."/>
        </authorList>
    </citation>
    <scope>NUCLEOTIDE SEQUENCE</scope>
    <source>
        <strain evidence="1">HKCCD6181</strain>
    </source>
</reference>
<dbReference type="RefSeq" id="WP_171330521.1">
    <property type="nucleotide sequence ID" value="NZ_WVRA01000004.1"/>
</dbReference>